<reference evidence="2 3" key="1">
    <citation type="journal article" date="2013" name="Genome Announc.">
        <title>Genome Sequence of an Epidemic Isolate of Mycobacterium abscessus subsp. bolletii from Rio de Janeiro, Brazil.</title>
        <authorList>
            <person name="Davidson R.M."/>
            <person name="Reynolds P.R."/>
            <person name="Farias-Hesson E."/>
            <person name="Duarte R.S."/>
            <person name="Jackson M."/>
            <person name="Strong M."/>
        </authorList>
    </citation>
    <scope>NUCLEOTIDE SEQUENCE [LARGE SCALE GENOMIC DNA]</scope>
    <source>
        <strain evidence="2 3">CRM-0020</strain>
    </source>
</reference>
<sequence>MAPDRGTRMSTPADKQVDQLVLAVDPALGPLGVEPQDAVMVTGSWLAGASTLATGLKSRMPGTRIVEPEDLRHGQSPAAVVFVCSGTAPLTPSDCGLIQLAAANTDALIAVVSKIDVHQSWREVMERNREILAQHDSRFRDITWLGVSTRGAAPGLDELASAVRKIRGKSDLAERNRLRAWVTRLQGMLNVPPEAGEGARADELRNQRQAAVRRTRSSKSERTLALRNRIAQARMTLLYFARKRVGSVGGELREDIAELKRRDVAGFGDRVRRRVADVVAEVEQGTEEHLAEISAEVTQHWVAPRPSTNRPVPPEAGDPPVRSRRLETRMMALFGIFFGLGAALTVSRLVAYARPGLAPVGLAVGLVAGAVIAVWLVAVRGLLHDRTVLDRWLGDTMGELRAYLEQWVAARVLEVETRLNADLVEIDERENDKLAARVGQIDSELREAAMNTARATALRNRDLPSVHKALTKVSERLDAIAVSDENMTS</sequence>
<proteinExistence type="predicted"/>
<keyword evidence="1" id="KW-0812">Transmembrane</keyword>
<comment type="caution">
    <text evidence="2">The sequence shown here is derived from an EMBL/GenBank/DDBJ whole genome shotgun (WGS) entry which is preliminary data.</text>
</comment>
<feature type="transmembrane region" description="Helical" evidence="1">
    <location>
        <begin position="332"/>
        <end position="351"/>
    </location>
</feature>
<evidence type="ECO:0000313" key="2">
    <source>
        <dbReference type="EMBL" id="EPQ21511.1"/>
    </source>
</evidence>
<name>A0A829HPR7_9MYCO</name>
<organism evidence="2 3">
    <name type="scientific">Mycobacteroides abscessus subsp. bolletii CRM-0020</name>
    <dbReference type="NCBI Taxonomy" id="1306401"/>
    <lineage>
        <taxon>Bacteria</taxon>
        <taxon>Bacillati</taxon>
        <taxon>Actinomycetota</taxon>
        <taxon>Actinomycetes</taxon>
        <taxon>Mycobacteriales</taxon>
        <taxon>Mycobacteriaceae</taxon>
        <taxon>Mycobacteroides</taxon>
        <taxon>Mycobacteroides abscessus</taxon>
    </lineage>
</organism>
<gene>
    <name evidence="2" type="ORF">J108_21390</name>
</gene>
<dbReference type="AlphaFoldDB" id="A0A829HPR7"/>
<keyword evidence="1" id="KW-0472">Membrane</keyword>
<accession>A0A829HPR7</accession>
<feature type="transmembrane region" description="Helical" evidence="1">
    <location>
        <begin position="357"/>
        <end position="383"/>
    </location>
</feature>
<evidence type="ECO:0000313" key="3">
    <source>
        <dbReference type="Proteomes" id="UP000014969"/>
    </source>
</evidence>
<keyword evidence="1" id="KW-1133">Transmembrane helix</keyword>
<evidence type="ECO:0000256" key="1">
    <source>
        <dbReference type="SAM" id="Phobius"/>
    </source>
</evidence>
<protein>
    <submittedName>
        <fullName evidence="2">Uncharacterized protein</fullName>
    </submittedName>
</protein>
<dbReference type="EMBL" id="ATFQ01000031">
    <property type="protein sequence ID" value="EPQ21511.1"/>
    <property type="molecule type" value="Genomic_DNA"/>
</dbReference>
<dbReference type="Proteomes" id="UP000014969">
    <property type="component" value="Unassembled WGS sequence"/>
</dbReference>